<dbReference type="PANTHER" id="PTHR13847:SF283">
    <property type="entry name" value="TRNA 5-METHYLAMINOMETHYL-2-THIOURIDINE BIOSYNTHESIS BIFUNCTIONAL PROTEIN MNMC"/>
    <property type="match status" value="1"/>
</dbReference>
<keyword evidence="2" id="KW-0489">Methyltransferase</keyword>
<keyword evidence="9" id="KW-0511">Multifunctional enzyme</keyword>
<dbReference type="SUPFAM" id="SSF54373">
    <property type="entry name" value="FAD-linked reductases, C-terminal domain"/>
    <property type="match status" value="1"/>
</dbReference>
<evidence type="ECO:0000259" key="10">
    <source>
        <dbReference type="Pfam" id="PF01266"/>
    </source>
</evidence>
<dbReference type="GO" id="GO:0008033">
    <property type="term" value="P:tRNA processing"/>
    <property type="evidence" value="ECO:0007669"/>
    <property type="project" value="UniProtKB-KW"/>
</dbReference>
<keyword evidence="12" id="KW-1185">Reference proteome</keyword>
<dbReference type="EMBL" id="SRPF01000001">
    <property type="protein sequence ID" value="TGN41752.1"/>
    <property type="molecule type" value="Genomic_DNA"/>
</dbReference>
<sequence>MIPEAGHVTMTEDSFGSGVRFLEVWRDWQNSRPRPGTCLHFVAAASGPLHREELLKAVEGQTELEPLAQELCDHYPAVATGTHRLVLDRGRVRLTLCFGDLTDACATDDVGQRAQPRVAVIGAGIAGCLLANNLAGRGIETTLIDAADTVAAGASGNRQGALYVKLGVDYNDQTELALSALLFSQRFYRQFKGQGWHPTGLVQLVYNASEADRQARFLAKNQYPPAVFQPVTAEQASQLAGIPIPHGGLWFPESGWLQPDILCNALTDQPLITQRMNFPVARLAADAAGWRIISTSGEALCFDRVIICAGPNTPELIPVAGEFRMKAIRGQITEVPETLINPPSLVVCGPGYVNPAHRGSALVGATFDLHNSDPEVAQASDRENLKMLAELLPSALDKTGLDDLSSQVRGRVAFRCTTHDYQPIAGPMKSRDGEVIEGVYLFTGLGSKGLTYSPLLAEYLADLLTGQPCCLPTNLVRRLETGRCHKPVKD</sequence>
<dbReference type="AlphaFoldDB" id="A0A4Z1CJH3"/>
<dbReference type="Gene3D" id="3.50.50.60">
    <property type="entry name" value="FAD/NAD(P)-binding domain"/>
    <property type="match status" value="1"/>
</dbReference>
<reference evidence="11 12" key="1">
    <citation type="submission" date="2019-04" db="EMBL/GenBank/DDBJ databases">
        <authorList>
            <person name="Park S."/>
            <person name="Yoon J.-H."/>
        </authorList>
    </citation>
    <scope>NUCLEOTIDE SEQUENCE [LARGE SCALE GENOMIC DNA]</scope>
    <source>
        <strain evidence="11 12">HJM-18</strain>
    </source>
</reference>
<keyword evidence="1" id="KW-0963">Cytoplasm</keyword>
<feature type="domain" description="FAD dependent oxidoreductase" evidence="10">
    <location>
        <begin position="117"/>
        <end position="463"/>
    </location>
</feature>
<evidence type="ECO:0000313" key="11">
    <source>
        <dbReference type="EMBL" id="TGN41752.1"/>
    </source>
</evidence>
<dbReference type="GO" id="GO:0016645">
    <property type="term" value="F:oxidoreductase activity, acting on the CH-NH group of donors"/>
    <property type="evidence" value="ECO:0007669"/>
    <property type="project" value="InterPro"/>
</dbReference>
<evidence type="ECO:0000256" key="1">
    <source>
        <dbReference type="ARBA" id="ARBA00022490"/>
    </source>
</evidence>
<dbReference type="PANTHER" id="PTHR13847">
    <property type="entry name" value="SARCOSINE DEHYDROGENASE-RELATED"/>
    <property type="match status" value="1"/>
</dbReference>
<dbReference type="Proteomes" id="UP000298325">
    <property type="component" value="Unassembled WGS sequence"/>
</dbReference>
<proteinExistence type="predicted"/>
<protein>
    <submittedName>
        <fullName evidence="11">FAD-dependent oxidoreductase</fullName>
    </submittedName>
</protein>
<evidence type="ECO:0000256" key="7">
    <source>
        <dbReference type="ARBA" id="ARBA00022827"/>
    </source>
</evidence>
<keyword evidence="8" id="KW-0560">Oxidoreductase</keyword>
<evidence type="ECO:0000256" key="5">
    <source>
        <dbReference type="ARBA" id="ARBA00022691"/>
    </source>
</evidence>
<comment type="caution">
    <text evidence="11">The sequence shown here is derived from an EMBL/GenBank/DDBJ whole genome shotgun (WGS) entry which is preliminary data.</text>
</comment>
<dbReference type="InterPro" id="IPR006076">
    <property type="entry name" value="FAD-dep_OxRdtase"/>
</dbReference>
<name>A0A4Z1CJH3_9GAMM</name>
<keyword evidence="6" id="KW-0819">tRNA processing</keyword>
<evidence type="ECO:0000256" key="4">
    <source>
        <dbReference type="ARBA" id="ARBA00022679"/>
    </source>
</evidence>
<evidence type="ECO:0000256" key="6">
    <source>
        <dbReference type="ARBA" id="ARBA00022694"/>
    </source>
</evidence>
<evidence type="ECO:0000313" key="12">
    <source>
        <dbReference type="Proteomes" id="UP000298325"/>
    </source>
</evidence>
<evidence type="ECO:0000256" key="3">
    <source>
        <dbReference type="ARBA" id="ARBA00022630"/>
    </source>
</evidence>
<gene>
    <name evidence="11" type="ORF">E5Q11_04300</name>
</gene>
<keyword evidence="3" id="KW-0285">Flavoprotein</keyword>
<organism evidence="11 12">
    <name type="scientific">Marinobacter confluentis</name>
    <dbReference type="NCBI Taxonomy" id="1697557"/>
    <lineage>
        <taxon>Bacteria</taxon>
        <taxon>Pseudomonadati</taxon>
        <taxon>Pseudomonadota</taxon>
        <taxon>Gammaproteobacteria</taxon>
        <taxon>Pseudomonadales</taxon>
        <taxon>Marinobacteraceae</taxon>
        <taxon>Marinobacter</taxon>
    </lineage>
</organism>
<accession>A0A4Z1CJH3</accession>
<dbReference type="Pfam" id="PF01266">
    <property type="entry name" value="DAO"/>
    <property type="match status" value="1"/>
</dbReference>
<dbReference type="InterPro" id="IPR029063">
    <property type="entry name" value="SAM-dependent_MTases_sf"/>
</dbReference>
<evidence type="ECO:0000256" key="8">
    <source>
        <dbReference type="ARBA" id="ARBA00023002"/>
    </source>
</evidence>
<dbReference type="Gene3D" id="3.30.9.10">
    <property type="entry name" value="D-Amino Acid Oxidase, subunit A, domain 2"/>
    <property type="match status" value="1"/>
</dbReference>
<dbReference type="GO" id="GO:0008168">
    <property type="term" value="F:methyltransferase activity"/>
    <property type="evidence" value="ECO:0007669"/>
    <property type="project" value="UniProtKB-KW"/>
</dbReference>
<dbReference type="SUPFAM" id="SSF51905">
    <property type="entry name" value="FAD/NAD(P)-binding domain"/>
    <property type="match status" value="1"/>
</dbReference>
<dbReference type="InterPro" id="IPR017610">
    <property type="entry name" value="tRNA_S-uridine_synth_MnmC_C"/>
</dbReference>
<evidence type="ECO:0000256" key="2">
    <source>
        <dbReference type="ARBA" id="ARBA00022603"/>
    </source>
</evidence>
<evidence type="ECO:0000256" key="9">
    <source>
        <dbReference type="ARBA" id="ARBA00023268"/>
    </source>
</evidence>
<dbReference type="GO" id="GO:0032259">
    <property type="term" value="P:methylation"/>
    <property type="evidence" value="ECO:0007669"/>
    <property type="project" value="UniProtKB-KW"/>
</dbReference>
<keyword evidence="5" id="KW-0949">S-adenosyl-L-methionine</keyword>
<dbReference type="OrthoDB" id="9786494at2"/>
<dbReference type="InterPro" id="IPR036188">
    <property type="entry name" value="FAD/NAD-bd_sf"/>
</dbReference>
<keyword evidence="4" id="KW-0808">Transferase</keyword>
<dbReference type="Gene3D" id="3.40.50.150">
    <property type="entry name" value="Vaccinia Virus protein VP39"/>
    <property type="match status" value="1"/>
</dbReference>
<keyword evidence="7" id="KW-0274">FAD</keyword>
<dbReference type="NCBIfam" id="TIGR03197">
    <property type="entry name" value="MnmC_Cterm"/>
    <property type="match status" value="1"/>
</dbReference>
<dbReference type="GO" id="GO:0005737">
    <property type="term" value="C:cytoplasm"/>
    <property type="evidence" value="ECO:0007669"/>
    <property type="project" value="TreeGrafter"/>
</dbReference>